<protein>
    <recommendedName>
        <fullName evidence="5">Peptidase inhibitor family I36</fullName>
    </recommendedName>
</protein>
<evidence type="ECO:0000256" key="1">
    <source>
        <dbReference type="SAM" id="MobiDB-lite"/>
    </source>
</evidence>
<keyword evidence="4" id="KW-1185">Reference proteome</keyword>
<sequence length="176" mass="18481">MSRINGPVSRRFRAALYALAAITATGLGAAEIPAAHADATGQPCLWAGNSYRQGQVVYAGGFAFSCHMDAFGVSHWNKDGASGHHSTVSNPGATGNPAGSFSPGAWQPGTSYNDYCVGNQLIEGSADIYTAVTDNSGLFVYWRSVGPISWWNFDSGVRPPSASWRSSSLCQDGVLT</sequence>
<keyword evidence="2" id="KW-0732">Signal</keyword>
<feature type="region of interest" description="Disordered" evidence="1">
    <location>
        <begin position="82"/>
        <end position="101"/>
    </location>
</feature>
<proteinExistence type="predicted"/>
<evidence type="ECO:0000256" key="2">
    <source>
        <dbReference type="SAM" id="SignalP"/>
    </source>
</evidence>
<feature type="chain" id="PRO_5046952639" description="Peptidase inhibitor family I36" evidence="2">
    <location>
        <begin position="30"/>
        <end position="176"/>
    </location>
</feature>
<feature type="compositionally biased region" description="Polar residues" evidence="1">
    <location>
        <begin position="84"/>
        <end position="99"/>
    </location>
</feature>
<accession>A0ABW6S0W5</accession>
<evidence type="ECO:0000313" key="3">
    <source>
        <dbReference type="EMBL" id="MFF3569940.1"/>
    </source>
</evidence>
<dbReference type="Proteomes" id="UP001601992">
    <property type="component" value="Unassembled WGS sequence"/>
</dbReference>
<name>A0ABW6S0W5_9NOCA</name>
<evidence type="ECO:0008006" key="5">
    <source>
        <dbReference type="Google" id="ProtNLM"/>
    </source>
</evidence>
<gene>
    <name evidence="3" type="ORF">ACFYXQ_19370</name>
</gene>
<organism evidence="3 4">
    <name type="scientific">Nocardia jiangxiensis</name>
    <dbReference type="NCBI Taxonomy" id="282685"/>
    <lineage>
        <taxon>Bacteria</taxon>
        <taxon>Bacillati</taxon>
        <taxon>Actinomycetota</taxon>
        <taxon>Actinomycetes</taxon>
        <taxon>Mycobacteriales</taxon>
        <taxon>Nocardiaceae</taxon>
        <taxon>Nocardia</taxon>
    </lineage>
</organism>
<dbReference type="RefSeq" id="WP_157186844.1">
    <property type="nucleotide sequence ID" value="NZ_JBIAQY010000006.1"/>
</dbReference>
<reference evidence="3 4" key="1">
    <citation type="submission" date="2024-10" db="EMBL/GenBank/DDBJ databases">
        <title>The Natural Products Discovery Center: Release of the First 8490 Sequenced Strains for Exploring Actinobacteria Biosynthetic Diversity.</title>
        <authorList>
            <person name="Kalkreuter E."/>
            <person name="Kautsar S.A."/>
            <person name="Yang D."/>
            <person name="Bader C.D."/>
            <person name="Teijaro C.N."/>
            <person name="Fluegel L."/>
            <person name="Davis C.M."/>
            <person name="Simpson J.R."/>
            <person name="Lauterbach L."/>
            <person name="Steele A.D."/>
            <person name="Gui C."/>
            <person name="Meng S."/>
            <person name="Li G."/>
            <person name="Viehrig K."/>
            <person name="Ye F."/>
            <person name="Su P."/>
            <person name="Kiefer A.F."/>
            <person name="Nichols A."/>
            <person name="Cepeda A.J."/>
            <person name="Yan W."/>
            <person name="Fan B."/>
            <person name="Jiang Y."/>
            <person name="Adhikari A."/>
            <person name="Zheng C.-J."/>
            <person name="Schuster L."/>
            <person name="Cowan T.M."/>
            <person name="Smanski M.J."/>
            <person name="Chevrette M.G."/>
            <person name="De Carvalho L.P.S."/>
            <person name="Shen B."/>
        </authorList>
    </citation>
    <scope>NUCLEOTIDE SEQUENCE [LARGE SCALE GENOMIC DNA]</scope>
    <source>
        <strain evidence="3 4">NPDC002593</strain>
    </source>
</reference>
<evidence type="ECO:0000313" key="4">
    <source>
        <dbReference type="Proteomes" id="UP001601992"/>
    </source>
</evidence>
<comment type="caution">
    <text evidence="3">The sequence shown here is derived from an EMBL/GenBank/DDBJ whole genome shotgun (WGS) entry which is preliminary data.</text>
</comment>
<dbReference type="EMBL" id="JBIAQY010000006">
    <property type="protein sequence ID" value="MFF3569940.1"/>
    <property type="molecule type" value="Genomic_DNA"/>
</dbReference>
<feature type="signal peptide" evidence="2">
    <location>
        <begin position="1"/>
        <end position="29"/>
    </location>
</feature>